<dbReference type="PANTHER" id="PTHR22946">
    <property type="entry name" value="DIENELACTONE HYDROLASE DOMAIN-CONTAINING PROTEIN-RELATED"/>
    <property type="match status" value="1"/>
</dbReference>
<comment type="caution">
    <text evidence="4">The sequence shown here is derived from an EMBL/GenBank/DDBJ whole genome shotgun (WGS) entry which is preliminary data.</text>
</comment>
<dbReference type="Pfam" id="PF12146">
    <property type="entry name" value="Hydrolase_4"/>
    <property type="match status" value="1"/>
</dbReference>
<proteinExistence type="predicted"/>
<gene>
    <name evidence="4" type="ORF">GHC57_17945</name>
</gene>
<feature type="domain" description="Serine aminopeptidase S33" evidence="3">
    <location>
        <begin position="69"/>
        <end position="178"/>
    </location>
</feature>
<reference evidence="4 5" key="1">
    <citation type="submission" date="2019-10" db="EMBL/GenBank/DDBJ databases">
        <title>Draft whole-genome sequence of the purple nonsulfur photosynthetic bacterium Roseospira navarrensis DSM 15114.</title>
        <authorList>
            <person name="Kyndt J.A."/>
            <person name="Meyer T.E."/>
        </authorList>
    </citation>
    <scope>NUCLEOTIDE SEQUENCE [LARGE SCALE GENOMIC DNA]</scope>
    <source>
        <strain evidence="4 5">DSM 15114</strain>
    </source>
</reference>
<keyword evidence="5" id="KW-1185">Reference proteome</keyword>
<feature type="transmembrane region" description="Helical" evidence="2">
    <location>
        <begin position="352"/>
        <end position="371"/>
    </location>
</feature>
<keyword evidence="1 4" id="KW-0378">Hydrolase</keyword>
<dbReference type="PANTHER" id="PTHR22946:SF9">
    <property type="entry name" value="POLYKETIDE TRANSFERASE AF380"/>
    <property type="match status" value="1"/>
</dbReference>
<evidence type="ECO:0000313" key="4">
    <source>
        <dbReference type="EMBL" id="MQX38402.1"/>
    </source>
</evidence>
<evidence type="ECO:0000256" key="2">
    <source>
        <dbReference type="SAM" id="Phobius"/>
    </source>
</evidence>
<name>A0A7X1ZJ68_9PROT</name>
<dbReference type="InterPro" id="IPR029058">
    <property type="entry name" value="AB_hydrolase_fold"/>
</dbReference>
<dbReference type="SUPFAM" id="SSF53474">
    <property type="entry name" value="alpha/beta-Hydrolases"/>
    <property type="match status" value="1"/>
</dbReference>
<organism evidence="4 5">
    <name type="scientific">Roseospira navarrensis</name>
    <dbReference type="NCBI Taxonomy" id="140058"/>
    <lineage>
        <taxon>Bacteria</taxon>
        <taxon>Pseudomonadati</taxon>
        <taxon>Pseudomonadota</taxon>
        <taxon>Alphaproteobacteria</taxon>
        <taxon>Rhodospirillales</taxon>
        <taxon>Rhodospirillaceae</taxon>
        <taxon>Roseospira</taxon>
    </lineage>
</organism>
<dbReference type="AlphaFoldDB" id="A0A7X1ZJ68"/>
<feature type="transmembrane region" description="Helical" evidence="2">
    <location>
        <begin position="477"/>
        <end position="497"/>
    </location>
</feature>
<evidence type="ECO:0000313" key="5">
    <source>
        <dbReference type="Proteomes" id="UP000434582"/>
    </source>
</evidence>
<dbReference type="InterPro" id="IPR050261">
    <property type="entry name" value="FrsA_esterase"/>
</dbReference>
<feature type="transmembrane region" description="Helical" evidence="2">
    <location>
        <begin position="322"/>
        <end position="340"/>
    </location>
</feature>
<dbReference type="Proteomes" id="UP000434582">
    <property type="component" value="Unassembled WGS sequence"/>
</dbReference>
<accession>A0A7X1ZJ68</accession>
<feature type="transmembrane region" description="Helical" evidence="2">
    <location>
        <begin position="283"/>
        <end position="302"/>
    </location>
</feature>
<protein>
    <submittedName>
        <fullName evidence="4">Alpha/beta hydrolase</fullName>
    </submittedName>
</protein>
<dbReference type="Gene3D" id="3.40.50.1820">
    <property type="entry name" value="alpha/beta hydrolase"/>
    <property type="match status" value="1"/>
</dbReference>
<keyword evidence="2" id="KW-0472">Membrane</keyword>
<keyword evidence="2" id="KW-0812">Transmembrane</keyword>
<keyword evidence="2" id="KW-1133">Transmembrane helix</keyword>
<feature type="transmembrane region" description="Helical" evidence="2">
    <location>
        <begin position="509"/>
        <end position="530"/>
    </location>
</feature>
<evidence type="ECO:0000259" key="3">
    <source>
        <dbReference type="Pfam" id="PF12146"/>
    </source>
</evidence>
<evidence type="ECO:0000256" key="1">
    <source>
        <dbReference type="ARBA" id="ARBA00022801"/>
    </source>
</evidence>
<dbReference type="InterPro" id="IPR022742">
    <property type="entry name" value="Hydrolase_4"/>
</dbReference>
<dbReference type="GO" id="GO:0052689">
    <property type="term" value="F:carboxylic ester hydrolase activity"/>
    <property type="evidence" value="ECO:0007669"/>
    <property type="project" value="UniProtKB-ARBA"/>
</dbReference>
<feature type="transmembrane region" description="Helical" evidence="2">
    <location>
        <begin position="453"/>
        <end position="471"/>
    </location>
</feature>
<sequence>MARTGSVTSPTRPGWGLLKAVVALLALAAIVLAMTRLLSPLGGLEITTATVERTPVTIYRAEGQDAPGPAVLVAHGFAGSRQLMQSYAVALAHAGYVAVTYDALGHGQHPGPLPGNLTEETGATVYLLDQLDRVVAHARTLAPGHDRVALLGHSMASDIIVRQAGDAAADYAAVVAVSMFSPVVTAEVPPNLLVVVGELEPGVLKDEAERVVAMIADADPPQWGTTYGAFDTGAARRMAISPGVEHIGVLFGREGIAEAVAWIDQAFGRTDGGEPVPPWRGSWVLVLLAAVVVLVWPATALLPRVVAADGPAIGAGLPWRRLWPVAVAPAVLTPLILWPLPTDWLPVLVGDYLLLHFALYGALSALGLWWVHRRAPLAGAGPTRGVSWGAFALATLGLTAIVMIGLGGPIHLFVANFLPTAERAWLVPEMMLGTLAFFLVDEWMTRGAGRGRGASVATKALFLASLVPAIALDLNSLFFLIILFPVIVLFFVIFGLVSAWARRRTGHPWVGALVSAFVFAWCVAVTFPIVTGA</sequence>
<feature type="transmembrane region" description="Helical" evidence="2">
    <location>
        <begin position="391"/>
        <end position="418"/>
    </location>
</feature>
<dbReference type="OrthoDB" id="504769at2"/>
<dbReference type="EMBL" id="WIVE01000096">
    <property type="protein sequence ID" value="MQX38402.1"/>
    <property type="molecule type" value="Genomic_DNA"/>
</dbReference>
<feature type="transmembrane region" description="Helical" evidence="2">
    <location>
        <begin position="424"/>
        <end position="441"/>
    </location>
</feature>